<name>A0AAW0ICE2_QUESU</name>
<gene>
    <name evidence="2" type="ORF">CFP56_003035</name>
    <name evidence="1" type="ORF">CFP56_008616</name>
</gene>
<reference evidence="1 3" key="2">
    <citation type="journal article" date="2018" name="Sci. Data">
        <title>The draft genome sequence of cork oak.</title>
        <authorList>
            <person name="Ramos A.M."/>
            <person name="Usie A."/>
            <person name="Barbosa P."/>
            <person name="Barros P.M."/>
            <person name="Capote T."/>
            <person name="Chaves I."/>
            <person name="Simoes F."/>
            <person name="Abreu I."/>
            <person name="Carrasquinho I."/>
            <person name="Faro C."/>
            <person name="Guimaraes J.B."/>
            <person name="Mendonca D."/>
            <person name="Nobrega F."/>
            <person name="Rodrigues L."/>
            <person name="Saibo N.J.M."/>
            <person name="Varela M.C."/>
            <person name="Egas C."/>
            <person name="Matos J."/>
            <person name="Miguel C.M."/>
            <person name="Oliveira M.M."/>
            <person name="Ricardo C.P."/>
            <person name="Goncalves S."/>
        </authorList>
    </citation>
    <scope>NUCLEOTIDE SEQUENCE [LARGE SCALE GENOMIC DNA]</scope>
    <source>
        <strain evidence="3">cv. HL8</strain>
        <strain evidence="1">HL8</strain>
    </source>
</reference>
<reference evidence="1" key="1">
    <citation type="submission" date="2017-12" db="EMBL/GenBank/DDBJ databases">
        <authorList>
            <person name="Barbosa P."/>
            <person name="Usie A."/>
            <person name="Ramos A.M."/>
        </authorList>
    </citation>
    <scope>NUCLEOTIDE SEQUENCE</scope>
    <source>
        <strain evidence="1">HL8</strain>
        <tissue evidence="1">Leaves</tissue>
    </source>
</reference>
<sequence length="34" mass="3874">MVMTFTSLLGLLLLLFLSIISTSVLSCAFIYLWY</sequence>
<protein>
    <submittedName>
        <fullName evidence="1">Uncharacterized protein</fullName>
    </submittedName>
</protein>
<evidence type="ECO:0000313" key="3">
    <source>
        <dbReference type="Proteomes" id="UP000237347"/>
    </source>
</evidence>
<dbReference type="Proteomes" id="UP000237347">
    <property type="component" value="Unassembled WGS sequence"/>
</dbReference>
<accession>A0AAW0ICE2</accession>
<dbReference type="EMBL" id="PKMF04001579">
    <property type="protein sequence ID" value="KAK7812148.1"/>
    <property type="molecule type" value="Genomic_DNA"/>
</dbReference>
<dbReference type="AlphaFoldDB" id="A0AAW0ICE2"/>
<dbReference type="EMBL" id="PKMF04000114">
    <property type="protein sequence ID" value="KAK7849385.1"/>
    <property type="molecule type" value="Genomic_DNA"/>
</dbReference>
<evidence type="ECO:0000313" key="1">
    <source>
        <dbReference type="EMBL" id="KAK7812148.1"/>
    </source>
</evidence>
<evidence type="ECO:0000313" key="2">
    <source>
        <dbReference type="EMBL" id="KAK7849385.1"/>
    </source>
</evidence>
<comment type="caution">
    <text evidence="1">The sequence shown here is derived from an EMBL/GenBank/DDBJ whole genome shotgun (WGS) entry which is preliminary data.</text>
</comment>
<organism evidence="1 3">
    <name type="scientific">Quercus suber</name>
    <name type="common">Cork oak</name>
    <dbReference type="NCBI Taxonomy" id="58331"/>
    <lineage>
        <taxon>Eukaryota</taxon>
        <taxon>Viridiplantae</taxon>
        <taxon>Streptophyta</taxon>
        <taxon>Embryophyta</taxon>
        <taxon>Tracheophyta</taxon>
        <taxon>Spermatophyta</taxon>
        <taxon>Magnoliopsida</taxon>
        <taxon>eudicotyledons</taxon>
        <taxon>Gunneridae</taxon>
        <taxon>Pentapetalae</taxon>
        <taxon>rosids</taxon>
        <taxon>fabids</taxon>
        <taxon>Fagales</taxon>
        <taxon>Fagaceae</taxon>
        <taxon>Quercus</taxon>
    </lineage>
</organism>
<proteinExistence type="predicted"/>
<keyword evidence="3" id="KW-1185">Reference proteome</keyword>
<reference evidence="1" key="3">
    <citation type="submission" date="2023-07" db="EMBL/GenBank/DDBJ databases">
        <title>An improved reference 1 genome and first organelle genomes of Quercus suber.</title>
        <authorList>
            <consortium name="Genosuber Consortium"/>
            <person name="Usie A."/>
            <person name="Serra O."/>
            <person name="Barros P."/>
        </authorList>
    </citation>
    <scope>NUCLEOTIDE SEQUENCE</scope>
    <source>
        <strain evidence="1">HL8</strain>
        <tissue evidence="1">Leaves</tissue>
    </source>
</reference>